<keyword evidence="2" id="KW-1185">Reference proteome</keyword>
<protein>
    <submittedName>
        <fullName evidence="1">Uncharacterized protein</fullName>
    </submittedName>
</protein>
<comment type="caution">
    <text evidence="1">The sequence shown here is derived from an EMBL/GenBank/DDBJ whole genome shotgun (WGS) entry which is preliminary data.</text>
</comment>
<accession>A0A1D1UVW8</accession>
<dbReference type="Proteomes" id="UP000186922">
    <property type="component" value="Unassembled WGS sequence"/>
</dbReference>
<reference evidence="1 2" key="1">
    <citation type="journal article" date="2016" name="Nat. Commun.">
        <title>Extremotolerant tardigrade genome and improved radiotolerance of human cultured cells by tardigrade-unique protein.</title>
        <authorList>
            <person name="Hashimoto T."/>
            <person name="Horikawa D.D."/>
            <person name="Saito Y."/>
            <person name="Kuwahara H."/>
            <person name="Kozuka-Hata H."/>
            <person name="Shin-I T."/>
            <person name="Minakuchi Y."/>
            <person name="Ohishi K."/>
            <person name="Motoyama A."/>
            <person name="Aizu T."/>
            <person name="Enomoto A."/>
            <person name="Kondo K."/>
            <person name="Tanaka S."/>
            <person name="Hara Y."/>
            <person name="Koshikawa S."/>
            <person name="Sagara H."/>
            <person name="Miura T."/>
            <person name="Yokobori S."/>
            <person name="Miyagawa K."/>
            <person name="Suzuki Y."/>
            <person name="Kubo T."/>
            <person name="Oyama M."/>
            <person name="Kohara Y."/>
            <person name="Fujiyama A."/>
            <person name="Arakawa K."/>
            <person name="Katayama T."/>
            <person name="Toyoda A."/>
            <person name="Kunieda T."/>
        </authorList>
    </citation>
    <scope>NUCLEOTIDE SEQUENCE [LARGE SCALE GENOMIC DNA]</scope>
    <source>
        <strain evidence="1 2">YOKOZUNA-1</strain>
    </source>
</reference>
<evidence type="ECO:0000313" key="2">
    <source>
        <dbReference type="Proteomes" id="UP000186922"/>
    </source>
</evidence>
<dbReference type="AlphaFoldDB" id="A0A1D1UVW8"/>
<dbReference type="EMBL" id="BDGG01000002">
    <property type="protein sequence ID" value="GAU93621.1"/>
    <property type="molecule type" value="Genomic_DNA"/>
</dbReference>
<gene>
    <name evidence="1" type="primary">RvY_05536-1</name>
    <name evidence="1" type="synonym">RvY_05536.1</name>
    <name evidence="1" type="ORF">RvY_05536</name>
</gene>
<name>A0A1D1UVW8_RAMVA</name>
<sequence>MNGRKKQFVVKARLLEESNEKAKPKDDVLDVIQTAGLVAEPTPSVDSHVAALAVELDKFMPELLETQKLTQMMSKR</sequence>
<organism evidence="1 2">
    <name type="scientific">Ramazzottius varieornatus</name>
    <name type="common">Water bear</name>
    <name type="synonym">Tardigrade</name>
    <dbReference type="NCBI Taxonomy" id="947166"/>
    <lineage>
        <taxon>Eukaryota</taxon>
        <taxon>Metazoa</taxon>
        <taxon>Ecdysozoa</taxon>
        <taxon>Tardigrada</taxon>
        <taxon>Eutardigrada</taxon>
        <taxon>Parachela</taxon>
        <taxon>Hypsibioidea</taxon>
        <taxon>Ramazzottiidae</taxon>
        <taxon>Ramazzottius</taxon>
    </lineage>
</organism>
<evidence type="ECO:0000313" key="1">
    <source>
        <dbReference type="EMBL" id="GAU93621.1"/>
    </source>
</evidence>
<proteinExistence type="predicted"/>